<feature type="compositionally biased region" description="Low complexity" evidence="1">
    <location>
        <begin position="31"/>
        <end position="51"/>
    </location>
</feature>
<accession>A0A6J7E1Z6</accession>
<proteinExistence type="predicted"/>
<protein>
    <submittedName>
        <fullName evidence="2">Unannotated protein</fullName>
    </submittedName>
</protein>
<dbReference type="PROSITE" id="PS51257">
    <property type="entry name" value="PROKAR_LIPOPROTEIN"/>
    <property type="match status" value="1"/>
</dbReference>
<reference evidence="2" key="1">
    <citation type="submission" date="2020-05" db="EMBL/GenBank/DDBJ databases">
        <authorList>
            <person name="Chiriac C."/>
            <person name="Salcher M."/>
            <person name="Ghai R."/>
            <person name="Kavagutti S V."/>
        </authorList>
    </citation>
    <scope>NUCLEOTIDE SEQUENCE</scope>
</reference>
<evidence type="ECO:0000256" key="1">
    <source>
        <dbReference type="SAM" id="MobiDB-lite"/>
    </source>
</evidence>
<feature type="region of interest" description="Disordered" evidence="1">
    <location>
        <begin position="31"/>
        <end position="55"/>
    </location>
</feature>
<dbReference type="AlphaFoldDB" id="A0A6J7E1Z6"/>
<evidence type="ECO:0000313" key="2">
    <source>
        <dbReference type="EMBL" id="CAB4876916.1"/>
    </source>
</evidence>
<name>A0A6J7E1Z6_9ZZZZ</name>
<organism evidence="2">
    <name type="scientific">freshwater metagenome</name>
    <dbReference type="NCBI Taxonomy" id="449393"/>
    <lineage>
        <taxon>unclassified sequences</taxon>
        <taxon>metagenomes</taxon>
        <taxon>ecological metagenomes</taxon>
    </lineage>
</organism>
<gene>
    <name evidence="2" type="ORF">UFOPK3317_01202</name>
</gene>
<dbReference type="EMBL" id="CAFBLK010000230">
    <property type="protein sequence ID" value="CAB4876916.1"/>
    <property type="molecule type" value="Genomic_DNA"/>
</dbReference>
<sequence length="176" mass="18212">MQMINPRIKSGIASAAAVVVLISALSACGGSETASPKQSTTSSSTPSVTIPSLPPQPLLVGDRAALGDWQLRVVDATIGTTTIAHIELTNQTNKSQDAPPATLYELVDGTNSVPTVAAVVTDMPGRLKAFETVTGTLTFTSSGVPKIPYLYWTGKLPNTLATYIALDASGAPQSRD</sequence>